<dbReference type="AlphaFoldDB" id="A0A8I6S7G6"/>
<feature type="transmembrane region" description="Helical" evidence="9">
    <location>
        <begin position="213"/>
        <end position="233"/>
    </location>
</feature>
<dbReference type="GO" id="GO:0016020">
    <property type="term" value="C:membrane"/>
    <property type="evidence" value="ECO:0007669"/>
    <property type="project" value="UniProtKB-SubCell"/>
</dbReference>
<proteinExistence type="inferred from homology"/>
<dbReference type="OMA" id="WVKQELW"/>
<evidence type="ECO:0000256" key="4">
    <source>
        <dbReference type="ARBA" id="ARBA00013039"/>
    </source>
</evidence>
<dbReference type="EnsemblMetazoa" id="XM_014399218.1">
    <property type="protein sequence ID" value="XP_014254704.1"/>
    <property type="gene ID" value="LOC106669636"/>
</dbReference>
<dbReference type="InterPro" id="IPR035952">
    <property type="entry name" value="Rhomboid-like_sf"/>
</dbReference>
<keyword evidence="7 9" id="KW-1133">Transmembrane helix</keyword>
<name>A0A8I6S7G6_CIMLE</name>
<dbReference type="Pfam" id="PF01694">
    <property type="entry name" value="Rhomboid"/>
    <property type="match status" value="1"/>
</dbReference>
<dbReference type="InterPro" id="IPR022764">
    <property type="entry name" value="Peptidase_S54_rhomboid_dom"/>
</dbReference>
<dbReference type="GO" id="GO:0006465">
    <property type="term" value="P:signal peptide processing"/>
    <property type="evidence" value="ECO:0007669"/>
    <property type="project" value="TreeGrafter"/>
</dbReference>
<feature type="transmembrane region" description="Helical" evidence="9">
    <location>
        <begin position="132"/>
        <end position="152"/>
    </location>
</feature>
<dbReference type="FunFam" id="1.20.1540.10:FF:000012">
    <property type="entry name" value="Rhomboid family protein"/>
    <property type="match status" value="1"/>
</dbReference>
<feature type="transmembrane region" description="Helical" evidence="9">
    <location>
        <begin position="300"/>
        <end position="317"/>
    </location>
</feature>
<evidence type="ECO:0000256" key="2">
    <source>
        <dbReference type="ARBA" id="ARBA00004141"/>
    </source>
</evidence>
<evidence type="ECO:0000256" key="5">
    <source>
        <dbReference type="ARBA" id="ARBA00022692"/>
    </source>
</evidence>
<evidence type="ECO:0000256" key="6">
    <source>
        <dbReference type="ARBA" id="ARBA00022801"/>
    </source>
</evidence>
<evidence type="ECO:0000256" key="9">
    <source>
        <dbReference type="SAM" id="Phobius"/>
    </source>
</evidence>
<comment type="similarity">
    <text evidence="3">Belongs to the peptidase S54 family.</text>
</comment>
<evidence type="ECO:0000313" key="12">
    <source>
        <dbReference type="Proteomes" id="UP000494040"/>
    </source>
</evidence>
<dbReference type="PANTHER" id="PTHR43731:SF14">
    <property type="entry name" value="PRESENILIN-ASSOCIATED RHOMBOID-LIKE PROTEIN, MITOCHONDRIAL"/>
    <property type="match status" value="1"/>
</dbReference>
<dbReference type="RefSeq" id="XP_014254704.1">
    <property type="nucleotide sequence ID" value="XM_014399218.1"/>
</dbReference>
<feature type="transmembrane region" description="Helical" evidence="9">
    <location>
        <begin position="79"/>
        <end position="99"/>
    </location>
</feature>
<accession>A0A8I6S7G6</accession>
<feature type="transmembrane region" description="Helical" evidence="9">
    <location>
        <begin position="239"/>
        <end position="259"/>
    </location>
</feature>
<dbReference type="KEGG" id="clec:106669636"/>
<evidence type="ECO:0000256" key="7">
    <source>
        <dbReference type="ARBA" id="ARBA00022989"/>
    </source>
</evidence>
<dbReference type="EC" id="3.4.21.105" evidence="4"/>
<evidence type="ECO:0000313" key="11">
    <source>
        <dbReference type="EnsemblMetazoa" id="XP_014254704.1"/>
    </source>
</evidence>
<evidence type="ECO:0000256" key="1">
    <source>
        <dbReference type="ARBA" id="ARBA00000156"/>
    </source>
</evidence>
<evidence type="ECO:0000259" key="10">
    <source>
        <dbReference type="Pfam" id="PF01694"/>
    </source>
</evidence>
<dbReference type="Gene3D" id="1.20.1540.10">
    <property type="entry name" value="Rhomboid-like"/>
    <property type="match status" value="1"/>
</dbReference>
<sequence>MLLRTAMNLEGHCFRLFESKAINSNGYWLRMKFKKFSTSSTFNTRGQWSNKPKLESFQPQFDNVNIDTRNLTGGRLIKPFFFTLAFSTASISGAAIWHYENTRPNYFKDWKSSDRAYKYQRHRNFWSDLNSAAQIFLPICLANILVFLAWRVPQLEYTMIKYFCSNPAAKNNCWPMVLSTFSHHSFLHIFANMYVLQSFCTAATLSMGKEQFLGFYMAAGAVASFASYVHKVIASKPGLSLGASGAIMGILGYTCVTYPDIQLSIILLPFFTFKAGLAIKVIMGLDLAGVLLGWRFFDHAAHLGGAAFGIFWGLWGNQHIWQKREIMVKYWRDFKKKI</sequence>
<keyword evidence="5 9" id="KW-0812">Transmembrane</keyword>
<dbReference type="SUPFAM" id="SSF144091">
    <property type="entry name" value="Rhomboid-like"/>
    <property type="match status" value="1"/>
</dbReference>
<dbReference type="GO" id="GO:0004252">
    <property type="term" value="F:serine-type endopeptidase activity"/>
    <property type="evidence" value="ECO:0007669"/>
    <property type="project" value="InterPro"/>
</dbReference>
<keyword evidence="8 9" id="KW-0472">Membrane</keyword>
<evidence type="ECO:0000256" key="3">
    <source>
        <dbReference type="ARBA" id="ARBA00009045"/>
    </source>
</evidence>
<protein>
    <recommendedName>
        <fullName evidence="4">rhomboid protease</fullName>
        <ecNumber evidence="4">3.4.21.105</ecNumber>
    </recommendedName>
</protein>
<comment type="catalytic activity">
    <reaction evidence="1">
        <text>Cleaves type-1 transmembrane domains using a catalytic dyad composed of serine and histidine that are contributed by different transmembrane domains.</text>
        <dbReference type="EC" id="3.4.21.105"/>
    </reaction>
</comment>
<dbReference type="GeneID" id="106669636"/>
<comment type="subcellular location">
    <subcellularLocation>
        <location evidence="2">Membrane</location>
        <topology evidence="2">Multi-pass membrane protein</topology>
    </subcellularLocation>
</comment>
<dbReference type="Proteomes" id="UP000494040">
    <property type="component" value="Unassembled WGS sequence"/>
</dbReference>
<dbReference type="CTD" id="36281"/>
<organism evidence="11 12">
    <name type="scientific">Cimex lectularius</name>
    <name type="common">Bed bug</name>
    <name type="synonym">Acanthia lectularia</name>
    <dbReference type="NCBI Taxonomy" id="79782"/>
    <lineage>
        <taxon>Eukaryota</taxon>
        <taxon>Metazoa</taxon>
        <taxon>Ecdysozoa</taxon>
        <taxon>Arthropoda</taxon>
        <taxon>Hexapoda</taxon>
        <taxon>Insecta</taxon>
        <taxon>Pterygota</taxon>
        <taxon>Neoptera</taxon>
        <taxon>Paraneoptera</taxon>
        <taxon>Hemiptera</taxon>
        <taxon>Heteroptera</taxon>
        <taxon>Panheteroptera</taxon>
        <taxon>Cimicomorpha</taxon>
        <taxon>Cimicidae</taxon>
        <taxon>Cimex</taxon>
    </lineage>
</organism>
<keyword evidence="6" id="KW-0378">Hydrolase</keyword>
<keyword evidence="12" id="KW-1185">Reference proteome</keyword>
<reference evidence="11" key="1">
    <citation type="submission" date="2022-01" db="UniProtKB">
        <authorList>
            <consortium name="EnsemblMetazoa"/>
        </authorList>
    </citation>
    <scope>IDENTIFICATION</scope>
</reference>
<dbReference type="PANTHER" id="PTHR43731">
    <property type="entry name" value="RHOMBOID PROTEASE"/>
    <property type="match status" value="1"/>
</dbReference>
<feature type="transmembrane region" description="Helical" evidence="9">
    <location>
        <begin position="271"/>
        <end position="294"/>
    </location>
</feature>
<dbReference type="InterPro" id="IPR050925">
    <property type="entry name" value="Rhomboid_protease_S54"/>
</dbReference>
<feature type="domain" description="Peptidase S54 rhomboid" evidence="10">
    <location>
        <begin position="171"/>
        <end position="314"/>
    </location>
</feature>
<evidence type="ECO:0000256" key="8">
    <source>
        <dbReference type="ARBA" id="ARBA00023136"/>
    </source>
</evidence>
<dbReference type="OrthoDB" id="10260614at2759"/>